<evidence type="ECO:0000256" key="2">
    <source>
        <dbReference type="ARBA" id="ARBA00012417"/>
    </source>
</evidence>
<comment type="similarity">
    <text evidence="1">Belongs to the eukaryotic-type primase small subunit family.</text>
</comment>
<dbReference type="EC" id="2.7.7.102" evidence="7"/>
<dbReference type="GO" id="GO:0005759">
    <property type="term" value="C:mitochondrial matrix"/>
    <property type="evidence" value="ECO:0007669"/>
    <property type="project" value="TreeGrafter"/>
</dbReference>
<evidence type="ECO:0000256" key="5">
    <source>
        <dbReference type="ARBA" id="ARBA00026139"/>
    </source>
</evidence>
<dbReference type="GO" id="GO:0003887">
    <property type="term" value="F:DNA-directed DNA polymerase activity"/>
    <property type="evidence" value="ECO:0007669"/>
    <property type="project" value="UniProtKB-KW"/>
</dbReference>
<keyword evidence="4" id="KW-0548">Nucleotidyltransferase</keyword>
<dbReference type="EC" id="2.7.7.7" evidence="2"/>
<dbReference type="GO" id="GO:0003682">
    <property type="term" value="F:chromatin binding"/>
    <property type="evidence" value="ECO:0007669"/>
    <property type="project" value="TreeGrafter"/>
</dbReference>
<dbReference type="Pfam" id="PF03121">
    <property type="entry name" value="Herpes_UL52"/>
    <property type="match status" value="1"/>
</dbReference>
<protein>
    <recommendedName>
        <fullName evidence="5">DNA-directed primase/polymerase protein</fullName>
        <ecNumber evidence="7">2.7.7.102</ecNumber>
        <ecNumber evidence="2">2.7.7.7</ecNumber>
    </recommendedName>
</protein>
<comment type="catalytic activity">
    <reaction evidence="8">
        <text>DNA(n) + a 2'-deoxyribonucleoside 5'-triphosphate = DNA(n+1) + diphosphate</text>
        <dbReference type="Rhea" id="RHEA:22508"/>
        <dbReference type="Rhea" id="RHEA-COMP:17339"/>
        <dbReference type="Rhea" id="RHEA-COMP:17340"/>
        <dbReference type="ChEBI" id="CHEBI:33019"/>
        <dbReference type="ChEBI" id="CHEBI:61560"/>
        <dbReference type="ChEBI" id="CHEBI:173112"/>
        <dbReference type="EC" id="2.7.7.7"/>
    </reaction>
    <physiologicalReaction direction="left-to-right" evidence="8">
        <dbReference type="Rhea" id="RHEA:22509"/>
    </physiologicalReaction>
</comment>
<dbReference type="PANTHER" id="PTHR31399">
    <property type="entry name" value="DNA-DIRECTED PRIMASE / POLYMERASE PROTEIN"/>
    <property type="match status" value="1"/>
</dbReference>
<evidence type="ECO:0000256" key="3">
    <source>
        <dbReference type="ARBA" id="ARBA00022478"/>
    </source>
</evidence>
<evidence type="ECO:0000256" key="1">
    <source>
        <dbReference type="ARBA" id="ARBA00009762"/>
    </source>
</evidence>
<dbReference type="GO" id="GO:0005634">
    <property type="term" value="C:nucleus"/>
    <property type="evidence" value="ECO:0007669"/>
    <property type="project" value="TreeGrafter"/>
</dbReference>
<evidence type="ECO:0000256" key="4">
    <source>
        <dbReference type="ARBA" id="ARBA00022932"/>
    </source>
</evidence>
<dbReference type="AlphaFoldDB" id="A0A2H6NBV1"/>
<evidence type="ECO:0000256" key="6">
    <source>
        <dbReference type="ARBA" id="ARBA00044677"/>
    </source>
</evidence>
<dbReference type="CDD" id="cd22256">
    <property type="entry name" value="PrimPol_RBD"/>
    <property type="match status" value="1"/>
</dbReference>
<keyword evidence="3" id="KW-0804">Transcription</keyword>
<dbReference type="InterPro" id="IPR044917">
    <property type="entry name" value="PRIMPOL"/>
</dbReference>
<dbReference type="GO" id="GO:0031297">
    <property type="term" value="P:replication fork processing"/>
    <property type="evidence" value="ECO:0007669"/>
    <property type="project" value="TreeGrafter"/>
</dbReference>
<keyword evidence="4" id="KW-0808">Transferase</keyword>
<dbReference type="GO" id="GO:0006264">
    <property type="term" value="P:mitochondrial DNA replication"/>
    <property type="evidence" value="ECO:0007669"/>
    <property type="project" value="TreeGrafter"/>
</dbReference>
<dbReference type="GO" id="GO:0009411">
    <property type="term" value="P:response to UV"/>
    <property type="evidence" value="ECO:0007669"/>
    <property type="project" value="TreeGrafter"/>
</dbReference>
<keyword evidence="4" id="KW-0239">DNA-directed DNA polymerase</keyword>
<evidence type="ECO:0000256" key="7">
    <source>
        <dbReference type="ARBA" id="ARBA00044768"/>
    </source>
</evidence>
<reference evidence="9" key="2">
    <citation type="submission" date="2017-12" db="EMBL/GenBank/DDBJ databases">
        <title>Coralsnake Venomics: Analyses of Venom Gland Transcriptomes and Proteomes of Six Brazilian Taxa.</title>
        <authorList>
            <person name="Aird S.D."/>
            <person name="Jorge da Silva N."/>
            <person name="Qiu L."/>
            <person name="Villar-Briones A."/>
            <person name="Aparecida-Saddi V."/>
            <person name="Campos-Telles M.P."/>
            <person name="Grau M."/>
            <person name="Mikheyev A.S."/>
        </authorList>
    </citation>
    <scope>NUCLEOTIDE SEQUENCE</scope>
    <source>
        <tissue evidence="9">Venom_gland</tissue>
    </source>
</reference>
<accession>A0A2H6NBV1</accession>
<reference evidence="9" key="1">
    <citation type="submission" date="2017-07" db="EMBL/GenBank/DDBJ databases">
        <authorList>
            <person name="Mikheyev A."/>
            <person name="Grau M."/>
        </authorList>
    </citation>
    <scope>NUCLEOTIDE SEQUENCE</scope>
    <source>
        <tissue evidence="9">Venom_gland</tissue>
    </source>
</reference>
<evidence type="ECO:0000313" key="9">
    <source>
        <dbReference type="EMBL" id="LAA29086.1"/>
    </source>
</evidence>
<proteinExistence type="inferred from homology"/>
<dbReference type="GO" id="GO:0042276">
    <property type="term" value="P:error-prone translesion synthesis"/>
    <property type="evidence" value="ECO:0007669"/>
    <property type="project" value="InterPro"/>
</dbReference>
<organism evidence="9">
    <name type="scientific">Micrurus carvalhoi</name>
    <dbReference type="NCBI Taxonomy" id="3147026"/>
    <lineage>
        <taxon>Eukaryota</taxon>
        <taxon>Metazoa</taxon>
        <taxon>Chordata</taxon>
        <taxon>Craniata</taxon>
        <taxon>Vertebrata</taxon>
        <taxon>Euteleostomi</taxon>
        <taxon>Lepidosauria</taxon>
        <taxon>Squamata</taxon>
        <taxon>Bifurcata</taxon>
        <taxon>Unidentata</taxon>
        <taxon>Episquamata</taxon>
        <taxon>Toxicofera</taxon>
        <taxon>Serpentes</taxon>
        <taxon>Colubroidea</taxon>
        <taxon>Elapidae</taxon>
        <taxon>Elapinae</taxon>
        <taxon>Micrurus</taxon>
    </lineage>
</organism>
<comment type="catalytic activity">
    <reaction evidence="6">
        <text>ssDNA + n NTP = ssDNA/pppN(pN)n-1 hybrid + (n-1) diphosphate.</text>
        <dbReference type="EC" id="2.7.7.102"/>
    </reaction>
</comment>
<dbReference type="PANTHER" id="PTHR31399:SF0">
    <property type="entry name" value="DNA-DIRECTED PRIMASE_POLYMERASE PROTEIN"/>
    <property type="match status" value="1"/>
</dbReference>
<keyword evidence="3" id="KW-0240">DNA-directed RNA polymerase</keyword>
<evidence type="ECO:0000256" key="8">
    <source>
        <dbReference type="ARBA" id="ARBA00047303"/>
    </source>
</evidence>
<name>A0A2H6NBV1_9SAUR</name>
<dbReference type="GO" id="GO:0000428">
    <property type="term" value="C:DNA-directed RNA polymerase complex"/>
    <property type="evidence" value="ECO:0007669"/>
    <property type="project" value="UniProtKB-KW"/>
</dbReference>
<dbReference type="EMBL" id="IACI01076215">
    <property type="protein sequence ID" value="LAA29086.1"/>
    <property type="molecule type" value="Transcribed_RNA"/>
</dbReference>
<sequence length="170" mass="19169">MIIVDLKNENWYQKCHDPICRAENFKSECFPLPAEVCLPFFFKEDEEYVGTIGESNTEERANAVDATGLLDSISFSSVQENSKLNKTSSNVEWDHELDACLLEASEDVELIEATDIFHTQKNCTVDEISDELLAGVLRNYEVKESYKNLVDEVSITSADTFVSIENPAKT</sequence>